<name>A0A4Q7N682_9BACT</name>
<dbReference type="Proteomes" id="UP000293874">
    <property type="component" value="Unassembled WGS sequence"/>
</dbReference>
<feature type="domain" description="DUF4832" evidence="1">
    <location>
        <begin position="273"/>
        <end position="491"/>
    </location>
</feature>
<sequence>MNVSVKMFFSFLVIGLTTMVCSKPVKSSAQHLETITVSYTESNEDFPNPERGFYRYSETSAGNFIPLDQDQLKEWRNGKKADGGNYSVKSTLVFRYYILNVFKDKPLSAAFLNSVKADFDIARKAGSKLIPRFTYTNASNAGNCPEGFICPPYGDAPKSIVLGHIAQLKDLFHNNADVIACVQMGFIGVWGEQYYTDHFGDASQNGSAGKLLDDNWRDRTDVLRALLEAVPADRMIQVRYPQLKQRFVYGIQALTSAAPLLDNEAFKGTDKARIGFHNDCLLASPDDYGTYEDYGNSSSVRRSDLAVLKEYKKKDSRFVVVGGETCTDDYSPQNDCAPAGIAQSELESLHYSFLNCAYNNDVNNDWQTGGCMEEIKKRLGYRFVLQSASFPKSLSAGQKMNFRIQLINRGYASCYNPRQVKIVLRNRTTGQQFSIDTDADPRAWYSGDIKLESDVTVPSTVTPGEYETFLFLPDKYGSIGNRSEYAVRLANNDTWESATGLNKLGIYLTIK</sequence>
<organism evidence="3 4">
    <name type="scientific">Pseudobacter ginsenosidimutans</name>
    <dbReference type="NCBI Taxonomy" id="661488"/>
    <lineage>
        <taxon>Bacteria</taxon>
        <taxon>Pseudomonadati</taxon>
        <taxon>Bacteroidota</taxon>
        <taxon>Chitinophagia</taxon>
        <taxon>Chitinophagales</taxon>
        <taxon>Chitinophagaceae</taxon>
        <taxon>Pseudobacter</taxon>
    </lineage>
</organism>
<dbReference type="Pfam" id="PF16173">
    <property type="entry name" value="DUF4874"/>
    <property type="match status" value="1"/>
</dbReference>
<dbReference type="InterPro" id="IPR032267">
    <property type="entry name" value="DUF4832"/>
</dbReference>
<dbReference type="Pfam" id="PF16116">
    <property type="entry name" value="DUF4832"/>
    <property type="match status" value="1"/>
</dbReference>
<evidence type="ECO:0000313" key="4">
    <source>
        <dbReference type="Proteomes" id="UP000293874"/>
    </source>
</evidence>
<feature type="domain" description="DUF4874" evidence="2">
    <location>
        <begin position="48"/>
        <end position="242"/>
    </location>
</feature>
<keyword evidence="4" id="KW-1185">Reference proteome</keyword>
<dbReference type="EMBL" id="SGXA01000001">
    <property type="protein sequence ID" value="RZS76582.1"/>
    <property type="molecule type" value="Genomic_DNA"/>
</dbReference>
<accession>A0A4Q7N682</accession>
<evidence type="ECO:0000313" key="3">
    <source>
        <dbReference type="EMBL" id="RZS76582.1"/>
    </source>
</evidence>
<evidence type="ECO:0000259" key="2">
    <source>
        <dbReference type="Pfam" id="PF16173"/>
    </source>
</evidence>
<evidence type="ECO:0000259" key="1">
    <source>
        <dbReference type="Pfam" id="PF16116"/>
    </source>
</evidence>
<gene>
    <name evidence="3" type="ORF">EV199_2468</name>
</gene>
<reference evidence="3 4" key="1">
    <citation type="submission" date="2019-02" db="EMBL/GenBank/DDBJ databases">
        <title>Genomic Encyclopedia of Type Strains, Phase IV (KMG-IV): sequencing the most valuable type-strain genomes for metagenomic binning, comparative biology and taxonomic classification.</title>
        <authorList>
            <person name="Goeker M."/>
        </authorList>
    </citation>
    <scope>NUCLEOTIDE SEQUENCE [LARGE SCALE GENOMIC DNA]</scope>
    <source>
        <strain evidence="3 4">DSM 18116</strain>
    </source>
</reference>
<dbReference type="InterPro" id="IPR032379">
    <property type="entry name" value="DUF4874"/>
</dbReference>
<dbReference type="AlphaFoldDB" id="A0A4Q7N682"/>
<comment type="caution">
    <text evidence="3">The sequence shown here is derived from an EMBL/GenBank/DDBJ whole genome shotgun (WGS) entry which is preliminary data.</text>
</comment>
<protein>
    <submittedName>
        <fullName evidence="3">Uncharacterized protein DUF4874</fullName>
    </submittedName>
</protein>
<proteinExistence type="predicted"/>